<keyword evidence="3" id="KW-0804">Transcription</keyword>
<dbReference type="PANTHER" id="PTHR47894:SF1">
    <property type="entry name" value="HTH-TYPE TRANSCRIPTIONAL REGULATOR VQSM"/>
    <property type="match status" value="1"/>
</dbReference>
<evidence type="ECO:0000256" key="2">
    <source>
        <dbReference type="ARBA" id="ARBA00023125"/>
    </source>
</evidence>
<dbReference type="GO" id="GO:0000976">
    <property type="term" value="F:transcription cis-regulatory region binding"/>
    <property type="evidence" value="ECO:0007669"/>
    <property type="project" value="TreeGrafter"/>
</dbReference>
<dbReference type="SMART" id="SM00342">
    <property type="entry name" value="HTH_ARAC"/>
    <property type="match status" value="1"/>
</dbReference>
<gene>
    <name evidence="5" type="ORF">NAF29_00740</name>
</gene>
<reference evidence="5 6" key="1">
    <citation type="journal article" date="2013" name="Antonie Van Leeuwenhoek">
        <title>Echinimonas agarilytica gen. nov., sp. nov., a new gammaproteobacterium isolated from the sea urchin Strongylocentrotus intermedius.</title>
        <authorList>
            <person name="Nedashkovskaya O.I."/>
            <person name="Stenkova A.M."/>
            <person name="Zhukova N.V."/>
            <person name="Van Trappen S."/>
            <person name="Lee J.S."/>
            <person name="Kim S.B."/>
        </authorList>
    </citation>
    <scope>NUCLEOTIDE SEQUENCE [LARGE SCALE GENOMIC DNA]</scope>
    <source>
        <strain evidence="5 6">KMM 6351</strain>
    </source>
</reference>
<protein>
    <submittedName>
        <fullName evidence="5">AraC family transcriptional regulator</fullName>
    </submittedName>
</protein>
<dbReference type="EMBL" id="JAMQGP010000001">
    <property type="protein sequence ID" value="MCM2678198.1"/>
    <property type="molecule type" value="Genomic_DNA"/>
</dbReference>
<proteinExistence type="predicted"/>
<evidence type="ECO:0000313" key="6">
    <source>
        <dbReference type="Proteomes" id="UP001165393"/>
    </source>
</evidence>
<evidence type="ECO:0000256" key="1">
    <source>
        <dbReference type="ARBA" id="ARBA00023015"/>
    </source>
</evidence>
<dbReference type="GO" id="GO:0005829">
    <property type="term" value="C:cytosol"/>
    <property type="evidence" value="ECO:0007669"/>
    <property type="project" value="TreeGrafter"/>
</dbReference>
<feature type="domain" description="HTH araC/xylS-type" evidence="4">
    <location>
        <begin position="248"/>
        <end position="329"/>
    </location>
</feature>
<name>A0AA41W410_9GAMM</name>
<dbReference type="RefSeq" id="WP_251259518.1">
    <property type="nucleotide sequence ID" value="NZ_JAMQGP010000001.1"/>
</dbReference>
<dbReference type="PROSITE" id="PS01124">
    <property type="entry name" value="HTH_ARAC_FAMILY_2"/>
    <property type="match status" value="1"/>
</dbReference>
<dbReference type="PANTHER" id="PTHR47894">
    <property type="entry name" value="HTH-TYPE TRANSCRIPTIONAL REGULATOR GADX"/>
    <property type="match status" value="1"/>
</dbReference>
<accession>A0AA41W410</accession>
<keyword evidence="6" id="KW-1185">Reference proteome</keyword>
<dbReference type="InterPro" id="IPR018060">
    <property type="entry name" value="HTH_AraC"/>
</dbReference>
<organism evidence="5 6">
    <name type="scientific">Echinimonas agarilytica</name>
    <dbReference type="NCBI Taxonomy" id="1215918"/>
    <lineage>
        <taxon>Bacteria</taxon>
        <taxon>Pseudomonadati</taxon>
        <taxon>Pseudomonadota</taxon>
        <taxon>Gammaproteobacteria</taxon>
        <taxon>Alteromonadales</taxon>
        <taxon>Echinimonadaceae</taxon>
        <taxon>Echinimonas</taxon>
    </lineage>
</organism>
<dbReference type="Pfam" id="PF12833">
    <property type="entry name" value="HTH_18"/>
    <property type="match status" value="1"/>
</dbReference>
<dbReference type="Proteomes" id="UP001165393">
    <property type="component" value="Unassembled WGS sequence"/>
</dbReference>
<evidence type="ECO:0000313" key="5">
    <source>
        <dbReference type="EMBL" id="MCM2678198.1"/>
    </source>
</evidence>
<sequence>MSQPYVSRNDKVMRPIIAELLYSLLQQRSSNPEAYLAGTRLFANQFSQHDQFISQSQLDKFIEQALHCGDADLPFLLGQHLILSDDTLAKLLRYCPTIKQATQHISTFYSRWNLPIQLRVLRTHSHVHLDIISESAQANLANFYLKFATSAVSFWLRNYCAEVQWQLSYHHAIASVHSYIGSNATFDRQFCRASINMHSVSQPHEMAPNTEYRAIQQQCKRERVATHHVPHLIRVTRSFCERHPNCQLHDLADYLGVSNSTLKRRLKHESTTFQSIQDDTYRYLAICMVHDLGWSNQQVANHFEISDVNNFRRAFKRWTGVTPSQLKEA</sequence>
<dbReference type="SUPFAM" id="SSF46689">
    <property type="entry name" value="Homeodomain-like"/>
    <property type="match status" value="1"/>
</dbReference>
<evidence type="ECO:0000259" key="4">
    <source>
        <dbReference type="PROSITE" id="PS01124"/>
    </source>
</evidence>
<evidence type="ECO:0000256" key="3">
    <source>
        <dbReference type="ARBA" id="ARBA00023163"/>
    </source>
</evidence>
<dbReference type="InterPro" id="IPR009057">
    <property type="entry name" value="Homeodomain-like_sf"/>
</dbReference>
<dbReference type="GO" id="GO:0003700">
    <property type="term" value="F:DNA-binding transcription factor activity"/>
    <property type="evidence" value="ECO:0007669"/>
    <property type="project" value="InterPro"/>
</dbReference>
<dbReference type="Gene3D" id="1.10.10.60">
    <property type="entry name" value="Homeodomain-like"/>
    <property type="match status" value="1"/>
</dbReference>
<keyword evidence="2" id="KW-0238">DNA-binding</keyword>
<dbReference type="AlphaFoldDB" id="A0AA41W410"/>
<comment type="caution">
    <text evidence="5">The sequence shown here is derived from an EMBL/GenBank/DDBJ whole genome shotgun (WGS) entry which is preliminary data.</text>
</comment>
<keyword evidence="1" id="KW-0805">Transcription regulation</keyword>